<evidence type="ECO:0000313" key="1">
    <source>
        <dbReference type="EMBL" id="MVQ52092.1"/>
    </source>
</evidence>
<keyword evidence="1" id="KW-0436">Ligase</keyword>
<keyword evidence="2" id="KW-1185">Reference proteome</keyword>
<organism evidence="1 2">
    <name type="scientific">Nocardioides agri</name>
    <dbReference type="NCBI Taxonomy" id="2682843"/>
    <lineage>
        <taxon>Bacteria</taxon>
        <taxon>Bacillati</taxon>
        <taxon>Actinomycetota</taxon>
        <taxon>Actinomycetes</taxon>
        <taxon>Propionibacteriales</taxon>
        <taxon>Nocardioidaceae</taxon>
        <taxon>Nocardioides</taxon>
    </lineage>
</organism>
<sequence length="173" mass="18804">MAHTVLLVPVPEFEEFVRGRTRHYDASFLSTDPDFVHAHITVLGPFLDDPGDADLRRVGAVAAAAAPFDFELTRVEEFPDGLLHLRPAPDAAFRALTARLVAAFPQCPPYAGAYPDPVPHLTLDQRGDGIDAATVEAALAGTLPARCRADRIALHRYANHDCRVLSEWKLGAS</sequence>
<gene>
    <name evidence="1" type="ORF">GON03_23160</name>
</gene>
<evidence type="ECO:0000313" key="2">
    <source>
        <dbReference type="Proteomes" id="UP000473525"/>
    </source>
</evidence>
<comment type="caution">
    <text evidence="1">The sequence shown here is derived from an EMBL/GenBank/DDBJ whole genome shotgun (WGS) entry which is preliminary data.</text>
</comment>
<dbReference type="EMBL" id="WSEK01000005">
    <property type="protein sequence ID" value="MVQ52092.1"/>
    <property type="molecule type" value="Genomic_DNA"/>
</dbReference>
<proteinExistence type="predicted"/>
<dbReference type="Pfam" id="PF13563">
    <property type="entry name" value="2_5_RNA_ligase2"/>
    <property type="match status" value="1"/>
</dbReference>
<name>A0A6L6XZ99_9ACTN</name>
<reference evidence="1 2" key="1">
    <citation type="submission" date="2019-12" db="EMBL/GenBank/DDBJ databases">
        <authorList>
            <person name="Huq M.A."/>
        </authorList>
    </citation>
    <scope>NUCLEOTIDE SEQUENCE [LARGE SCALE GENOMIC DNA]</scope>
    <source>
        <strain evidence="1 2">MAH-18</strain>
    </source>
</reference>
<protein>
    <submittedName>
        <fullName evidence="1">2'-5' RNA ligase family protein</fullName>
    </submittedName>
</protein>
<dbReference type="InterPro" id="IPR009097">
    <property type="entry name" value="Cyclic_Pdiesterase"/>
</dbReference>
<dbReference type="SUPFAM" id="SSF55144">
    <property type="entry name" value="LigT-like"/>
    <property type="match status" value="1"/>
</dbReference>
<dbReference type="GO" id="GO:0016874">
    <property type="term" value="F:ligase activity"/>
    <property type="evidence" value="ECO:0007669"/>
    <property type="project" value="UniProtKB-KW"/>
</dbReference>
<dbReference type="Gene3D" id="3.90.1140.10">
    <property type="entry name" value="Cyclic phosphodiesterase"/>
    <property type="match status" value="1"/>
</dbReference>
<dbReference type="AlphaFoldDB" id="A0A6L6XZ99"/>
<dbReference type="RefSeq" id="WP_157347205.1">
    <property type="nucleotide sequence ID" value="NZ_WSEK01000005.1"/>
</dbReference>
<accession>A0A6L6XZ99</accession>
<dbReference type="Proteomes" id="UP000473525">
    <property type="component" value="Unassembled WGS sequence"/>
</dbReference>